<protein>
    <submittedName>
        <fullName evidence="1">Uncharacterized protein</fullName>
    </submittedName>
</protein>
<keyword evidence="2" id="KW-1185">Reference proteome</keyword>
<sequence length="88" mass="10034">MKPTFTISLPRPSPATISTATPTNIKKHWVRQYQQLIKLLKEESSPYPQKEILYMITASLDWDLHACLVGSNVDMTNPTEILTFINTD</sequence>
<evidence type="ECO:0000313" key="1">
    <source>
        <dbReference type="EMBL" id="VUC20880.1"/>
    </source>
</evidence>
<reference evidence="1 2" key="1">
    <citation type="submission" date="2019-06" db="EMBL/GenBank/DDBJ databases">
        <authorList>
            <person name="Broberg M."/>
        </authorList>
    </citation>
    <scope>NUCLEOTIDE SEQUENCE [LARGE SCALE GENOMIC DNA]</scope>
</reference>
<proteinExistence type="predicted"/>
<dbReference type="Proteomes" id="UP000766486">
    <property type="component" value="Unassembled WGS sequence"/>
</dbReference>
<evidence type="ECO:0000313" key="2">
    <source>
        <dbReference type="Proteomes" id="UP000766486"/>
    </source>
</evidence>
<dbReference type="EMBL" id="CABFNS010000294">
    <property type="protein sequence ID" value="VUC20880.1"/>
    <property type="molecule type" value="Genomic_DNA"/>
</dbReference>
<comment type="caution">
    <text evidence="1">The sequence shown here is derived from an EMBL/GenBank/DDBJ whole genome shotgun (WGS) entry which is preliminary data.</text>
</comment>
<organism evidence="1 2">
    <name type="scientific">Bionectria ochroleuca</name>
    <name type="common">Gliocladium roseum</name>
    <dbReference type="NCBI Taxonomy" id="29856"/>
    <lineage>
        <taxon>Eukaryota</taxon>
        <taxon>Fungi</taxon>
        <taxon>Dikarya</taxon>
        <taxon>Ascomycota</taxon>
        <taxon>Pezizomycotina</taxon>
        <taxon>Sordariomycetes</taxon>
        <taxon>Hypocreomycetidae</taxon>
        <taxon>Hypocreales</taxon>
        <taxon>Bionectriaceae</taxon>
        <taxon>Clonostachys</taxon>
    </lineage>
</organism>
<accession>A0ABY6TRP5</accession>
<gene>
    <name evidence="1" type="ORF">CLO192961_LOCUS35052</name>
</gene>
<name>A0ABY6TRP5_BIOOC</name>